<dbReference type="PANTHER" id="PTHR13615">
    <property type="entry name" value="GLYCOSYLTRANSFERASE-LIKE 1"/>
    <property type="match status" value="1"/>
</dbReference>
<dbReference type="SUPFAM" id="SSF53756">
    <property type="entry name" value="UDP-Glycosyltransferase/glycogen phosphorylase"/>
    <property type="match status" value="1"/>
</dbReference>
<evidence type="ECO:0000256" key="3">
    <source>
        <dbReference type="ARBA" id="ARBA00022679"/>
    </source>
</evidence>
<keyword evidence="9" id="KW-1185">Reference proteome</keyword>
<dbReference type="InterPro" id="IPR022701">
    <property type="entry name" value="QTMAN_N"/>
</dbReference>
<dbReference type="Pfam" id="PF12038">
    <property type="entry name" value="QTMAN_N"/>
    <property type="match status" value="1"/>
</dbReference>
<dbReference type="InterPro" id="IPR051862">
    <property type="entry name" value="GT-like_domain_containing_1"/>
</dbReference>
<evidence type="ECO:0000256" key="6">
    <source>
        <dbReference type="ARBA" id="ARBA00048439"/>
    </source>
</evidence>
<evidence type="ECO:0000259" key="7">
    <source>
        <dbReference type="Pfam" id="PF00534"/>
    </source>
</evidence>
<proteinExistence type="inferred from homology"/>
<dbReference type="GeneID" id="100375794"/>
<protein>
    <recommendedName>
        <fullName evidence="5">tRNA-queuosine alpha-mannosyltransferase</fullName>
        <ecNumber evidence="4">2.4.1.110</ecNumber>
    </recommendedName>
</protein>
<dbReference type="RefSeq" id="XP_002730415.1">
    <property type="nucleotide sequence ID" value="XM_002730369.2"/>
</dbReference>
<evidence type="ECO:0000256" key="4">
    <source>
        <dbReference type="ARBA" id="ARBA00044517"/>
    </source>
</evidence>
<name>A0ABM0GI94_SACKO</name>
<evidence type="ECO:0000256" key="2">
    <source>
        <dbReference type="ARBA" id="ARBA00022676"/>
    </source>
</evidence>
<keyword evidence="2" id="KW-0328">Glycosyltransferase</keyword>
<feature type="domain" description="Glycosyl transferase family 1" evidence="7">
    <location>
        <begin position="180"/>
        <end position="304"/>
    </location>
</feature>
<dbReference type="CDD" id="cd01635">
    <property type="entry name" value="Glycosyltransferase_GTB-type"/>
    <property type="match status" value="1"/>
</dbReference>
<organism evidence="9 10">
    <name type="scientific">Saccoglossus kowalevskii</name>
    <name type="common">Acorn worm</name>
    <dbReference type="NCBI Taxonomy" id="10224"/>
    <lineage>
        <taxon>Eukaryota</taxon>
        <taxon>Metazoa</taxon>
        <taxon>Hemichordata</taxon>
        <taxon>Enteropneusta</taxon>
        <taxon>Harrimaniidae</taxon>
        <taxon>Saccoglossus</taxon>
    </lineage>
</organism>
<dbReference type="PANTHER" id="PTHR13615:SF3">
    <property type="entry name" value="GLYCOSYLTRANSFERASE-LIKE DOMAIN-CONTAINING PROTEIN 1"/>
    <property type="match status" value="1"/>
</dbReference>
<dbReference type="Gene3D" id="3.40.50.2000">
    <property type="entry name" value="Glycogen Phosphorylase B"/>
    <property type="match status" value="1"/>
</dbReference>
<evidence type="ECO:0000313" key="9">
    <source>
        <dbReference type="Proteomes" id="UP000694865"/>
    </source>
</evidence>
<evidence type="ECO:0000256" key="5">
    <source>
        <dbReference type="ARBA" id="ARBA00044539"/>
    </source>
</evidence>
<evidence type="ECO:0000256" key="1">
    <source>
        <dbReference type="ARBA" id="ARBA00009481"/>
    </source>
</evidence>
<dbReference type="EC" id="2.4.1.110" evidence="4"/>
<sequence>MSTSQVDVLLLEPFYGGSHKQLIDLLHAEVGGTSIWTLPAKKWHWKARTSALYFAEIIPNTCNKTLFASSVLNLAELVALRPDLSRLKKVLYFHENQLIYPVRKQQERDFQYGYNQILSCLVADLVLFNSLYNMESFLSSIDSFLKLIPDHRPHGISSKIQPKCQVLYFPINFPVITSRASSLDETRPLHILWAHRWEHDKGPDIFFEAIYKLVECGVKFHLSVLGESFSDIPDVFIEAKEKLNDYIINWGYQESKQDFFSILQIADVAVSTANHEFYGVSMLEAVHFKCFPLCPNKLVYPEIFPEECLYRTDQQLFKRLREFCRHPHLIRNKNLQIDTTKFSWKTLQSQYKHILKSDDS</sequence>
<accession>A0ABM0GI94</accession>
<comment type="catalytic activity">
    <reaction evidence="6">
        <text>queuosine(34) in tRNA(Asp) + GDP-alpha-D-mannose = O-4''-alpha-D-mannosylqueuosine(34) in tRNA(Asp) + GDP + H(+)</text>
        <dbReference type="Rhea" id="RHEA:12885"/>
        <dbReference type="Rhea" id="RHEA-COMP:18572"/>
        <dbReference type="Rhea" id="RHEA-COMP:18581"/>
        <dbReference type="ChEBI" id="CHEBI:15378"/>
        <dbReference type="ChEBI" id="CHEBI:57527"/>
        <dbReference type="ChEBI" id="CHEBI:58189"/>
        <dbReference type="ChEBI" id="CHEBI:194431"/>
        <dbReference type="ChEBI" id="CHEBI:194442"/>
        <dbReference type="EC" id="2.4.1.110"/>
    </reaction>
    <physiologicalReaction direction="left-to-right" evidence="6">
        <dbReference type="Rhea" id="RHEA:12886"/>
    </physiologicalReaction>
</comment>
<dbReference type="Proteomes" id="UP000694865">
    <property type="component" value="Unplaced"/>
</dbReference>
<evidence type="ECO:0000259" key="8">
    <source>
        <dbReference type="Pfam" id="PF12038"/>
    </source>
</evidence>
<reference evidence="10" key="1">
    <citation type="submission" date="2025-08" db="UniProtKB">
        <authorList>
            <consortium name="RefSeq"/>
        </authorList>
    </citation>
    <scope>IDENTIFICATION</scope>
    <source>
        <tissue evidence="10">Testes</tissue>
    </source>
</reference>
<comment type="similarity">
    <text evidence="1">Belongs to the glycosyltransferase group 1 family. Glycosyltransferase 4 subfamily.</text>
</comment>
<evidence type="ECO:0000313" key="10">
    <source>
        <dbReference type="RefSeq" id="XP_002730415.1"/>
    </source>
</evidence>
<keyword evidence="3" id="KW-0808">Transferase</keyword>
<feature type="domain" description="tRNA-queuosine alpha-mannosyltransferase N-terminal" evidence="8">
    <location>
        <begin position="8"/>
        <end position="171"/>
    </location>
</feature>
<gene>
    <name evidence="10" type="primary">LOC100375794</name>
</gene>
<dbReference type="InterPro" id="IPR001296">
    <property type="entry name" value="Glyco_trans_1"/>
</dbReference>
<dbReference type="Pfam" id="PF00534">
    <property type="entry name" value="Glycos_transf_1"/>
    <property type="match status" value="1"/>
</dbReference>